<evidence type="ECO:0000256" key="3">
    <source>
        <dbReference type="ARBA" id="ARBA00032098"/>
    </source>
</evidence>
<comment type="caution">
    <text evidence="5">The sequence shown here is derived from an EMBL/GenBank/DDBJ whole genome shotgun (WGS) entry which is preliminary data.</text>
</comment>
<dbReference type="Pfam" id="PF00465">
    <property type="entry name" value="Fe-ADH"/>
    <property type="match status" value="1"/>
</dbReference>
<evidence type="ECO:0000313" key="6">
    <source>
        <dbReference type="Proteomes" id="UP000314294"/>
    </source>
</evidence>
<proteinExistence type="predicted"/>
<dbReference type="GO" id="GO:0046872">
    <property type="term" value="F:metal ion binding"/>
    <property type="evidence" value="ECO:0007669"/>
    <property type="project" value="InterPro"/>
</dbReference>
<dbReference type="EMBL" id="SRLO01017677">
    <property type="protein sequence ID" value="TNN23681.1"/>
    <property type="molecule type" value="Genomic_DNA"/>
</dbReference>
<dbReference type="PANTHER" id="PTHR11496">
    <property type="entry name" value="ALCOHOL DEHYDROGENASE"/>
    <property type="match status" value="1"/>
</dbReference>
<dbReference type="SUPFAM" id="SSF56796">
    <property type="entry name" value="Dehydroquinate synthase-like"/>
    <property type="match status" value="1"/>
</dbReference>
<keyword evidence="6" id="KW-1185">Reference proteome</keyword>
<evidence type="ECO:0000259" key="4">
    <source>
        <dbReference type="Pfam" id="PF00465"/>
    </source>
</evidence>
<evidence type="ECO:0000313" key="5">
    <source>
        <dbReference type="EMBL" id="TNN23681.1"/>
    </source>
</evidence>
<dbReference type="GO" id="GO:0005739">
    <property type="term" value="C:mitochondrion"/>
    <property type="evidence" value="ECO:0007669"/>
    <property type="project" value="TreeGrafter"/>
</dbReference>
<organism evidence="5 6">
    <name type="scientific">Liparis tanakae</name>
    <name type="common">Tanaka's snailfish</name>
    <dbReference type="NCBI Taxonomy" id="230148"/>
    <lineage>
        <taxon>Eukaryota</taxon>
        <taxon>Metazoa</taxon>
        <taxon>Chordata</taxon>
        <taxon>Craniata</taxon>
        <taxon>Vertebrata</taxon>
        <taxon>Euteleostomi</taxon>
        <taxon>Actinopterygii</taxon>
        <taxon>Neopterygii</taxon>
        <taxon>Teleostei</taxon>
        <taxon>Neoteleostei</taxon>
        <taxon>Acanthomorphata</taxon>
        <taxon>Eupercaria</taxon>
        <taxon>Perciformes</taxon>
        <taxon>Cottioidei</taxon>
        <taxon>Cottales</taxon>
        <taxon>Liparidae</taxon>
        <taxon>Liparis</taxon>
    </lineage>
</organism>
<name>A0A4Z2E4L8_9TELE</name>
<dbReference type="OrthoDB" id="8669544at2759"/>
<evidence type="ECO:0000256" key="1">
    <source>
        <dbReference type="ARBA" id="ARBA00021046"/>
    </source>
</evidence>
<dbReference type="GO" id="GO:0004022">
    <property type="term" value="F:alcohol dehydrogenase (NAD+) activity"/>
    <property type="evidence" value="ECO:0007669"/>
    <property type="project" value="TreeGrafter"/>
</dbReference>
<sequence>MASSNIRFGEGVSREIGMDVQNLGARSVCVMTDRNLARLPPVKAVLESLASAGVQYQVYDNVRVEPTDTR</sequence>
<dbReference type="InterPro" id="IPR039697">
    <property type="entry name" value="Alcohol_dehydrogenase_Fe"/>
</dbReference>
<dbReference type="AlphaFoldDB" id="A0A4Z2E4L8"/>
<dbReference type="Proteomes" id="UP000314294">
    <property type="component" value="Unassembled WGS sequence"/>
</dbReference>
<accession>A0A4Z2E4L8</accession>
<keyword evidence="2" id="KW-0560">Oxidoreductase</keyword>
<gene>
    <name evidence="5" type="primary">Adhfe1_1</name>
    <name evidence="5" type="ORF">EYF80_066197</name>
</gene>
<dbReference type="PANTHER" id="PTHR11496:SF83">
    <property type="entry name" value="HYDROXYACID-OXOACID TRANSHYDROGENASE, MITOCHONDRIAL"/>
    <property type="match status" value="1"/>
</dbReference>
<dbReference type="InterPro" id="IPR001670">
    <property type="entry name" value="ADH_Fe/GldA"/>
</dbReference>
<dbReference type="Gene3D" id="3.40.50.1970">
    <property type="match status" value="1"/>
</dbReference>
<evidence type="ECO:0000256" key="2">
    <source>
        <dbReference type="ARBA" id="ARBA00023002"/>
    </source>
</evidence>
<reference evidence="5 6" key="1">
    <citation type="submission" date="2019-03" db="EMBL/GenBank/DDBJ databases">
        <title>First draft genome of Liparis tanakae, snailfish: a comprehensive survey of snailfish specific genes.</title>
        <authorList>
            <person name="Kim W."/>
            <person name="Song I."/>
            <person name="Jeong J.-H."/>
            <person name="Kim D."/>
            <person name="Kim S."/>
            <person name="Ryu S."/>
            <person name="Song J.Y."/>
            <person name="Lee S.K."/>
        </authorList>
    </citation>
    <scope>NUCLEOTIDE SEQUENCE [LARGE SCALE GENOMIC DNA]</scope>
    <source>
        <tissue evidence="5">Muscle</tissue>
    </source>
</reference>
<feature type="domain" description="Alcohol dehydrogenase iron-type/glycerol dehydrogenase GldA" evidence="4">
    <location>
        <begin position="4"/>
        <end position="69"/>
    </location>
</feature>
<protein>
    <recommendedName>
        <fullName evidence="1">Hydroxyacid-oxoacid transhydrogenase, mitochondrial</fullName>
    </recommendedName>
    <alternativeName>
        <fullName evidence="3">Alcohol dehydrogenase iron-containing protein 1</fullName>
    </alternativeName>
</protein>